<sequence length="56" mass="6427">MRQSKLLDVLPFSDATLWRRVGNGTFPKPKKLSEKVTAWRVEDVTRRTACAPLQVE</sequence>
<reference evidence="1 2" key="1">
    <citation type="submission" date="2024-03" db="EMBL/GenBank/DDBJ databases">
        <title>Novel species of the genus Variovorax.</title>
        <authorList>
            <person name="Liu Q."/>
            <person name="Xin Y.-H."/>
        </authorList>
    </citation>
    <scope>NUCLEOTIDE SEQUENCE [LARGE SCALE GENOMIC DNA]</scope>
    <source>
        <strain evidence="1 2">KACC 18501</strain>
    </source>
</reference>
<dbReference type="EMBL" id="JBBKZV010000001">
    <property type="protein sequence ID" value="MEJ8821046.1"/>
    <property type="molecule type" value="Genomic_DNA"/>
</dbReference>
<dbReference type="Gene3D" id="1.10.238.160">
    <property type="match status" value="1"/>
</dbReference>
<keyword evidence="2" id="KW-1185">Reference proteome</keyword>
<dbReference type="Proteomes" id="UP001363010">
    <property type="component" value="Unassembled WGS sequence"/>
</dbReference>
<proteinExistence type="predicted"/>
<protein>
    <submittedName>
        <fullName evidence="1">AlpA family phage regulatory protein</fullName>
    </submittedName>
</protein>
<dbReference type="RefSeq" id="WP_340362066.1">
    <property type="nucleotide sequence ID" value="NZ_JBBKZV010000001.1"/>
</dbReference>
<gene>
    <name evidence="1" type="ORF">WKW80_03215</name>
</gene>
<name>A0ABU8VVL2_9BURK</name>
<accession>A0ABU8VVL2</accession>
<evidence type="ECO:0000313" key="2">
    <source>
        <dbReference type="Proteomes" id="UP001363010"/>
    </source>
</evidence>
<comment type="caution">
    <text evidence="1">The sequence shown here is derived from an EMBL/GenBank/DDBJ whole genome shotgun (WGS) entry which is preliminary data.</text>
</comment>
<organism evidence="1 2">
    <name type="scientific">Variovorax humicola</name>
    <dbReference type="NCBI Taxonomy" id="1769758"/>
    <lineage>
        <taxon>Bacteria</taxon>
        <taxon>Pseudomonadati</taxon>
        <taxon>Pseudomonadota</taxon>
        <taxon>Betaproteobacteria</taxon>
        <taxon>Burkholderiales</taxon>
        <taxon>Comamonadaceae</taxon>
        <taxon>Variovorax</taxon>
    </lineage>
</organism>
<evidence type="ECO:0000313" key="1">
    <source>
        <dbReference type="EMBL" id="MEJ8821046.1"/>
    </source>
</evidence>